<dbReference type="InterPro" id="IPR022398">
    <property type="entry name" value="Peptidase_S8_His-AS"/>
</dbReference>
<gene>
    <name evidence="10" type="ORF">H8Z77_02485</name>
</gene>
<comment type="similarity">
    <text evidence="1 6 7">Belongs to the peptidase S8 family.</text>
</comment>
<dbReference type="PROSITE" id="PS00136">
    <property type="entry name" value="SUBTILASE_ASP"/>
    <property type="match status" value="1"/>
</dbReference>
<dbReference type="InterPro" id="IPR050131">
    <property type="entry name" value="Peptidase_S8_subtilisin-like"/>
</dbReference>
<keyword evidence="5 6" id="KW-0720">Serine protease</keyword>
<proteinExistence type="inferred from homology"/>
<dbReference type="RefSeq" id="WP_186996072.1">
    <property type="nucleotide sequence ID" value="NZ_JACOQK010000001.1"/>
</dbReference>
<dbReference type="InterPro" id="IPR014756">
    <property type="entry name" value="Ig_E-set"/>
</dbReference>
<feature type="domain" description="SLH" evidence="9">
    <location>
        <begin position="1088"/>
        <end position="1147"/>
    </location>
</feature>
<dbReference type="Proteomes" id="UP000649151">
    <property type="component" value="Unassembled WGS sequence"/>
</dbReference>
<dbReference type="InterPro" id="IPR013783">
    <property type="entry name" value="Ig-like_fold"/>
</dbReference>
<sequence>MKKLISAVLAASLAASVLTTGAWAAGQAEVDTNPNYVEGEAIVCINGGADALYRANRSRSAGFEVETLMEIPSEPQGKARSASNQAEQSLVLVKSQQDTQDLIAELENNPMVAYAEPNYYVEPYNSPTDPYYDYQWALDNKMDNGEESGRATVDANLNQAWNQMDNTTTDTPVVAVLDSGVDYNHPDLQGVMWDDGLNYPTLTAMGGGKYGYNASASGVMEQTDDPMDTLVGHGTHCAGIIASQWDNNKGTAGINSDVEIMAVKFIGGEQDTISGAVEGYAYIQAAKQAGVNVVAINNSWGVAEYNGIQLHSITTAIDAVGKLGVLSCFAAGNSSTNNDLNVGSNPNYNPYLVTVGALESQGYAAYFSCYGETTVDVFAPGTQILAPTSSDTSMFPYDQHEMPPQYLPQLMEESESYFYKDFEDGDTSVTLQLIDGEGNVVETATQQELTPGYTSSKGLQLPLTGIEEGENFAIQMNFQKSDLANIDLNQPVYFALQGGIDNAMYGKTLVVQYYNEDGNWEELPSTTYSEEGPLSARLRFTDYNWNQSSSELAETSFLQAEGDTVSLRFVPKNGTLENKTGDAVFRLDDVGFGKSAIPYYYADGTSMACPMVTGIAALLASKADESGARLYDINEVSARIKGGVNREEAIDLEDKSVSQGFIDASACFDGQKLVPVLNDIQVDGSTATLTGYFFGEQGNLTVGGKEATVQEWNDNSITFTLPEDVSGKQEIIVTSKDGDYGRDFFNISVPTKGFTSLNAPNLDYGSSMGYGLTSADGLPFAMAAAGDKIVSFGYMADTNDFYLEMYDIPTNQWEKVALPEEILYLGWSEFSSMAAGTDEIYLSYISSEGSNMLGTYHLDTNTWTTTPTQLSGSEALVVYQNRLIAVGGEVVMDNGDGTFDCNPLASVAVINPYTGEIVEMLPDMPAARAGAKAYVSGDQLVVTGGYFGLWGVLLGDEMETYHNTMVYDGTTWTEYEDDFLSDNNSQFDPMQTLDYAIGATDTGLIVTGPVSGLGQDSMMDTWRFDASNGNWSGDTNLLYHQGKTVRNIGVSYQDKFYVLSYNGEQLIFRCADIQCAGPTANPTQVDPPYLDTPANLADNWIYDAAQYMYENGLMTGTTPTTFDPAVPMNRAQFATVLYRIAGEPETDYVAKFPDVLDGWFYSDPVTWATQNGIITGYEDGNFGPAVNITREQIVTMLFRYANDMGYDTSQRVSLDEYVDGSSVSGFAKDAMEWALAVGIIKGQNNQGMIDPQGESGRVVGATIFMRFMEFYQL</sequence>
<evidence type="ECO:0000313" key="11">
    <source>
        <dbReference type="Proteomes" id="UP000649151"/>
    </source>
</evidence>
<feature type="domain" description="SLH" evidence="9">
    <location>
        <begin position="1148"/>
        <end position="1211"/>
    </location>
</feature>
<evidence type="ECO:0000256" key="2">
    <source>
        <dbReference type="ARBA" id="ARBA00022670"/>
    </source>
</evidence>
<dbReference type="InterPro" id="IPR015500">
    <property type="entry name" value="Peptidase_S8_subtilisin-rel"/>
</dbReference>
<dbReference type="InterPro" id="IPR001119">
    <property type="entry name" value="SLH_dom"/>
</dbReference>
<evidence type="ECO:0000256" key="6">
    <source>
        <dbReference type="PROSITE-ProRule" id="PRU01240"/>
    </source>
</evidence>
<name>A0ABR7IP28_9CLOT</name>
<dbReference type="PROSITE" id="PS51892">
    <property type="entry name" value="SUBTILASE"/>
    <property type="match status" value="1"/>
</dbReference>
<dbReference type="InterPro" id="IPR023827">
    <property type="entry name" value="Peptidase_S8_Asp-AS"/>
</dbReference>
<organism evidence="10 11">
    <name type="scientific">Clostridium facile</name>
    <dbReference type="NCBI Taxonomy" id="2763035"/>
    <lineage>
        <taxon>Bacteria</taxon>
        <taxon>Bacillati</taxon>
        <taxon>Bacillota</taxon>
        <taxon>Clostridia</taxon>
        <taxon>Eubacteriales</taxon>
        <taxon>Clostridiaceae</taxon>
        <taxon>Clostridium</taxon>
    </lineage>
</organism>
<evidence type="ECO:0000256" key="7">
    <source>
        <dbReference type="RuleBase" id="RU003355"/>
    </source>
</evidence>
<feature type="active site" description="Charge relay system" evidence="6">
    <location>
        <position position="178"/>
    </location>
</feature>
<dbReference type="Pfam" id="PF00082">
    <property type="entry name" value="Peptidase_S8"/>
    <property type="match status" value="1"/>
</dbReference>
<evidence type="ECO:0000256" key="5">
    <source>
        <dbReference type="ARBA" id="ARBA00022825"/>
    </source>
</evidence>
<dbReference type="InterPro" id="IPR000209">
    <property type="entry name" value="Peptidase_S8/S53_dom"/>
</dbReference>
<dbReference type="SUPFAM" id="SSF117281">
    <property type="entry name" value="Kelch motif"/>
    <property type="match status" value="1"/>
</dbReference>
<protein>
    <submittedName>
        <fullName evidence="10">S8 family serine peptidase</fullName>
    </submittedName>
</protein>
<dbReference type="PROSITE" id="PS00138">
    <property type="entry name" value="SUBTILASE_SER"/>
    <property type="match status" value="1"/>
</dbReference>
<dbReference type="InterPro" id="IPR036852">
    <property type="entry name" value="Peptidase_S8/S53_dom_sf"/>
</dbReference>
<dbReference type="PANTHER" id="PTHR43806:SF11">
    <property type="entry name" value="CEREVISIN-RELATED"/>
    <property type="match status" value="1"/>
</dbReference>
<dbReference type="PROSITE" id="PS00137">
    <property type="entry name" value="SUBTILASE_HIS"/>
    <property type="match status" value="1"/>
</dbReference>
<evidence type="ECO:0000256" key="8">
    <source>
        <dbReference type="SAM" id="SignalP"/>
    </source>
</evidence>
<dbReference type="InterPro" id="IPR015915">
    <property type="entry name" value="Kelch-typ_b-propeller"/>
</dbReference>
<keyword evidence="8" id="KW-0732">Signal</keyword>
<feature type="active site" description="Charge relay system" evidence="6">
    <location>
        <position position="233"/>
    </location>
</feature>
<dbReference type="PROSITE" id="PS51272">
    <property type="entry name" value="SLH"/>
    <property type="match status" value="2"/>
</dbReference>
<accession>A0ABR7IP28</accession>
<evidence type="ECO:0000256" key="4">
    <source>
        <dbReference type="ARBA" id="ARBA00022801"/>
    </source>
</evidence>
<dbReference type="SUPFAM" id="SSF52743">
    <property type="entry name" value="Subtilisin-like"/>
    <property type="match status" value="1"/>
</dbReference>
<evidence type="ECO:0000256" key="1">
    <source>
        <dbReference type="ARBA" id="ARBA00011073"/>
    </source>
</evidence>
<dbReference type="PANTHER" id="PTHR43806">
    <property type="entry name" value="PEPTIDASE S8"/>
    <property type="match status" value="1"/>
</dbReference>
<dbReference type="Gene3D" id="2.60.40.10">
    <property type="entry name" value="Immunoglobulins"/>
    <property type="match status" value="1"/>
</dbReference>
<dbReference type="InterPro" id="IPR002909">
    <property type="entry name" value="IPT_dom"/>
</dbReference>
<dbReference type="Pfam" id="PF01833">
    <property type="entry name" value="TIG"/>
    <property type="match status" value="1"/>
</dbReference>
<dbReference type="InterPro" id="IPR023828">
    <property type="entry name" value="Peptidase_S8_Ser-AS"/>
</dbReference>
<feature type="chain" id="PRO_5047524013" evidence="8">
    <location>
        <begin position="25"/>
        <end position="1273"/>
    </location>
</feature>
<dbReference type="Gene3D" id="3.40.50.200">
    <property type="entry name" value="Peptidase S8/S53 domain"/>
    <property type="match status" value="2"/>
</dbReference>
<evidence type="ECO:0000256" key="3">
    <source>
        <dbReference type="ARBA" id="ARBA00022737"/>
    </source>
</evidence>
<keyword evidence="4 6" id="KW-0378">Hydrolase</keyword>
<dbReference type="SUPFAM" id="SSF81296">
    <property type="entry name" value="E set domains"/>
    <property type="match status" value="1"/>
</dbReference>
<keyword evidence="3" id="KW-0677">Repeat</keyword>
<keyword evidence="11" id="KW-1185">Reference proteome</keyword>
<dbReference type="EMBL" id="JACOQK010000001">
    <property type="protein sequence ID" value="MBC5786890.1"/>
    <property type="molecule type" value="Genomic_DNA"/>
</dbReference>
<feature type="signal peptide" evidence="8">
    <location>
        <begin position="1"/>
        <end position="24"/>
    </location>
</feature>
<evidence type="ECO:0000259" key="9">
    <source>
        <dbReference type="PROSITE" id="PS51272"/>
    </source>
</evidence>
<dbReference type="Gene3D" id="2.120.10.80">
    <property type="entry name" value="Kelch-type beta propeller"/>
    <property type="match status" value="1"/>
</dbReference>
<comment type="caution">
    <text evidence="10">The sequence shown here is derived from an EMBL/GenBank/DDBJ whole genome shotgun (WGS) entry which is preliminary data.</text>
</comment>
<evidence type="ECO:0000313" key="10">
    <source>
        <dbReference type="EMBL" id="MBC5786890.1"/>
    </source>
</evidence>
<reference evidence="10 11" key="1">
    <citation type="submission" date="2020-08" db="EMBL/GenBank/DDBJ databases">
        <title>Genome public.</title>
        <authorList>
            <person name="Liu C."/>
            <person name="Sun Q."/>
        </authorList>
    </citation>
    <scope>NUCLEOTIDE SEQUENCE [LARGE SCALE GENOMIC DNA]</scope>
    <source>
        <strain evidence="10 11">NSJ-27</strain>
    </source>
</reference>
<feature type="active site" description="Charge relay system" evidence="6">
    <location>
        <position position="606"/>
    </location>
</feature>
<dbReference type="Pfam" id="PF00395">
    <property type="entry name" value="SLH"/>
    <property type="match status" value="2"/>
</dbReference>
<keyword evidence="2 6" id="KW-0645">Protease</keyword>
<dbReference type="PRINTS" id="PR00723">
    <property type="entry name" value="SUBTILISIN"/>
</dbReference>